<reference evidence="9 10" key="1">
    <citation type="submission" date="2018-10" db="EMBL/GenBank/DDBJ databases">
        <title>A high-quality apple genome assembly.</title>
        <authorList>
            <person name="Hu J."/>
        </authorList>
    </citation>
    <scope>NUCLEOTIDE SEQUENCE [LARGE SCALE GENOMIC DNA]</scope>
    <source>
        <strain evidence="10">cv. HFTH1</strain>
        <tissue evidence="9">Young leaf</tissue>
    </source>
</reference>
<evidence type="ECO:0000313" key="10">
    <source>
        <dbReference type="Proteomes" id="UP000290289"/>
    </source>
</evidence>
<sequence>MAESALQLVSEIGTHLRRQTRPNKDFIVKSLRQAASALSQLEHASSAEACKKLEPLREAIVHGLLQHRDKDVRLLVAICVTEMFRAMAPEPPFADKYLRNVFKLIISTFVELADMESPLFSRRAKIVETVARCKCCVIMLDVDCNDLVLEMFNAFFSVVRQHHQQSLMNDILSIMVHILNEEASQPLLDVVLRNLVKEAKASDADSASSQLAVSVIQTCADKLESFVCGFLTSCILDGDADGSELKEFYHEIIFKIFGCAPHMLLAVIPNLTQELLTDQVDVRLKAVNLIGKLFTLPDHHIAQRYHDLFVEFLKRFSDKSADVRVSALQCAKVCYVTNPSGTESQEVLPALESRLLDFDDRVRTQAVIVACDLAMSNTRCFPPKIISQTTERLRDKKIPVRKKALQKLMEVYRDYCNKCFKGSMTISDHFEQIPCKILMLCFDKDCMDFRSQNMELVLAEDLFPAGLSVHEITRHWIHLFSLFTPLHIKALNSILSQKQRLQSEMQTYLANRKKEKGSNSEEMQKRYKVQFSKMAVSFADPSRAEECFEKFNQMKDNNIFNSLALLLDDLQFKEARASRDKFLNMIGGKHQNFEFLRTLSSKCSYNIFSAAHVCCILDDLSSNSPGKRNLEASSVRLLLSITSFFPTLLRGSEVQLQKLLKETDPINDKLIEVLAKAGPHIFVKLSEIYPFLKRVCLEGTRVQSKYAVSAIAALVDHSKQLIFQDLCKELVDSLLVGQNIPTVLQSLGCLAQHSVSTFQSQVGEITHYIYQKMFQVNSSDFIDSCDDASGSSDSCKLKIYGLKTLVKSFLPHRGTHTKQQINELEDYSKWQIDELWDILSIMLQKGETAEGITSCESDKACIRLAAAKSVLRLARRWDFHISPEIFHFTILMAKDDSPLVRRSFLDKTHKLLKEHVIPSRYACAFAMATSDCLKDLQDDSLKYIAEFVKDYSREAQVRQISGVQEGLNTDFPAYIVVFLIHILAHDTGFPPEDCQDEKAYAQFCGPLLGLLQVLVNASNADGALDVAKDSVLYLICIFRAIKRAEDAIDTELTGVRVFPSEDLSPISPYVYEVFLMMQKLHILAEIGHSFVTLTNHNALSSLHAPGKIFLPSSLYKSNSRCLTQSCFDEYFFKRVVDIFKSNLSLKSLFAFQPAGALPRRGRKCQEDITQSGVVKDSKHIVTSSKIVNLCNDGEAEPRKAEKQGTCRGGCRRKRDLSPNDSGIGYQNGLSKKSDITLEKEILSSCDSVATVGGSNVTVQNIKKNTIPLMGNVNVKRSINVESNDPRSNLKGPCSLKEIGTVDGYNTQNNTYKITCDGSGDVQLVCLESKSWEPISEGSLEERKRKLGKKAFVDTSASEVTNVNEDAVRLALYFSALQASPILAAGSYTTLWFEPAHPSRMVIGERLINGIPSPSGRIGVSNGILNFRTRPNPTRLKQADTSWVHQSNYNFFSLVLDRGDKVIDRVKSDTESAESDQIGWSAAELSPSSFPIWSFTIFVFSNGEVIS</sequence>
<evidence type="ECO:0000256" key="7">
    <source>
        <dbReference type="ARBA" id="ARBA00023306"/>
    </source>
</evidence>
<dbReference type="GO" id="GO:0006281">
    <property type="term" value="P:DNA repair"/>
    <property type="evidence" value="ECO:0007669"/>
    <property type="project" value="UniProtKB-KW"/>
</dbReference>
<dbReference type="InterPro" id="IPR016024">
    <property type="entry name" value="ARM-type_fold"/>
</dbReference>
<dbReference type="Proteomes" id="UP000290289">
    <property type="component" value="Chromosome 15"/>
</dbReference>
<proteinExistence type="predicted"/>
<keyword evidence="7" id="KW-0131">Cell cycle</keyword>
<keyword evidence="4" id="KW-0498">Mitosis</keyword>
<dbReference type="Pfam" id="PF20168">
    <property type="entry name" value="PDS5"/>
    <property type="match status" value="1"/>
</dbReference>
<keyword evidence="10" id="KW-1185">Reference proteome</keyword>
<dbReference type="GO" id="GO:0035825">
    <property type="term" value="P:homologous recombination"/>
    <property type="evidence" value="ECO:0007669"/>
    <property type="project" value="UniProtKB-ARBA"/>
</dbReference>
<evidence type="ECO:0000256" key="8">
    <source>
        <dbReference type="SAM" id="MobiDB-lite"/>
    </source>
</evidence>
<comment type="caution">
    <text evidence="9">The sequence shown here is derived from an EMBL/GenBank/DDBJ whole genome shotgun (WGS) entry which is preliminary data.</text>
</comment>
<evidence type="ECO:0000256" key="3">
    <source>
        <dbReference type="ARBA" id="ARBA00022763"/>
    </source>
</evidence>
<evidence type="ECO:0000256" key="2">
    <source>
        <dbReference type="ARBA" id="ARBA00022618"/>
    </source>
</evidence>
<dbReference type="InterPro" id="IPR039776">
    <property type="entry name" value="Pds5"/>
</dbReference>
<dbReference type="Gene3D" id="1.25.10.10">
    <property type="entry name" value="Leucine-rich Repeat Variant"/>
    <property type="match status" value="1"/>
</dbReference>
<keyword evidence="5" id="KW-0234">DNA repair</keyword>
<evidence type="ECO:0000256" key="4">
    <source>
        <dbReference type="ARBA" id="ARBA00022776"/>
    </source>
</evidence>
<dbReference type="GO" id="GO:0007064">
    <property type="term" value="P:mitotic sister chromatid cohesion"/>
    <property type="evidence" value="ECO:0007669"/>
    <property type="project" value="InterPro"/>
</dbReference>
<protein>
    <recommendedName>
        <fullName evidence="11">Sister chromatid cohesion protein</fullName>
    </recommendedName>
</protein>
<dbReference type="SUPFAM" id="SSF48371">
    <property type="entry name" value="ARM repeat"/>
    <property type="match status" value="1"/>
</dbReference>
<dbReference type="InterPro" id="IPR011989">
    <property type="entry name" value="ARM-like"/>
</dbReference>
<evidence type="ECO:0000256" key="1">
    <source>
        <dbReference type="ARBA" id="ARBA00004123"/>
    </source>
</evidence>
<dbReference type="GO" id="GO:0005634">
    <property type="term" value="C:nucleus"/>
    <property type="evidence" value="ECO:0007669"/>
    <property type="project" value="UniProtKB-SubCell"/>
</dbReference>
<dbReference type="PANTHER" id="PTHR12663:SF50">
    <property type="entry name" value="SISTER CHROMATID COHESION PROTEIN PDS5 HOMOLOG B"/>
    <property type="match status" value="1"/>
</dbReference>
<dbReference type="GO" id="GO:0000785">
    <property type="term" value="C:chromatin"/>
    <property type="evidence" value="ECO:0007669"/>
    <property type="project" value="TreeGrafter"/>
</dbReference>
<organism evidence="9 10">
    <name type="scientific">Malus domestica</name>
    <name type="common">Apple</name>
    <name type="synonym">Pyrus malus</name>
    <dbReference type="NCBI Taxonomy" id="3750"/>
    <lineage>
        <taxon>Eukaryota</taxon>
        <taxon>Viridiplantae</taxon>
        <taxon>Streptophyta</taxon>
        <taxon>Embryophyta</taxon>
        <taxon>Tracheophyta</taxon>
        <taxon>Spermatophyta</taxon>
        <taxon>Magnoliopsida</taxon>
        <taxon>eudicotyledons</taxon>
        <taxon>Gunneridae</taxon>
        <taxon>Pentapetalae</taxon>
        <taxon>rosids</taxon>
        <taxon>fabids</taxon>
        <taxon>Rosales</taxon>
        <taxon>Rosaceae</taxon>
        <taxon>Amygdaloideae</taxon>
        <taxon>Maleae</taxon>
        <taxon>Malus</taxon>
    </lineage>
</organism>
<accession>A0A498I147</accession>
<dbReference type="STRING" id="3750.A0A498I147"/>
<evidence type="ECO:0000256" key="5">
    <source>
        <dbReference type="ARBA" id="ARBA00023204"/>
    </source>
</evidence>
<evidence type="ECO:0000256" key="6">
    <source>
        <dbReference type="ARBA" id="ARBA00023242"/>
    </source>
</evidence>
<keyword evidence="6" id="KW-0539">Nucleus</keyword>
<dbReference type="GO" id="GO:0051301">
    <property type="term" value="P:cell division"/>
    <property type="evidence" value="ECO:0007669"/>
    <property type="project" value="UniProtKB-KW"/>
</dbReference>
<evidence type="ECO:0000313" key="9">
    <source>
        <dbReference type="EMBL" id="RXH75972.1"/>
    </source>
</evidence>
<gene>
    <name evidence="9" type="ORF">DVH24_042759</name>
</gene>
<keyword evidence="2" id="KW-0132">Cell division</keyword>
<dbReference type="CDD" id="cd19953">
    <property type="entry name" value="PDS5"/>
    <property type="match status" value="1"/>
</dbReference>
<feature type="region of interest" description="Disordered" evidence="8">
    <location>
        <begin position="1201"/>
        <end position="1227"/>
    </location>
</feature>
<evidence type="ECO:0008006" key="11">
    <source>
        <dbReference type="Google" id="ProtNLM"/>
    </source>
</evidence>
<keyword evidence="3" id="KW-0227">DNA damage</keyword>
<dbReference type="EMBL" id="RDQH01000341">
    <property type="protein sequence ID" value="RXH75972.1"/>
    <property type="molecule type" value="Genomic_DNA"/>
</dbReference>
<dbReference type="PANTHER" id="PTHR12663">
    <property type="entry name" value="ANDROGEN INDUCED INHIBITOR OF PROLIFERATION AS3 / PDS5-RELATED"/>
    <property type="match status" value="1"/>
</dbReference>
<comment type="subcellular location">
    <subcellularLocation>
        <location evidence="1">Nucleus</location>
    </subcellularLocation>
</comment>
<name>A0A498I147_MALDO</name>